<keyword evidence="2" id="KW-1185">Reference proteome</keyword>
<reference evidence="1" key="1">
    <citation type="submission" date="2021-05" db="EMBL/GenBank/DDBJ databases">
        <authorList>
            <person name="Scholz U."/>
            <person name="Mascher M."/>
            <person name="Fiebig A."/>
        </authorList>
    </citation>
    <scope>NUCLEOTIDE SEQUENCE [LARGE SCALE GENOMIC DNA]</scope>
</reference>
<evidence type="ECO:0000313" key="1">
    <source>
        <dbReference type="EnsemblPlants" id="AVESA.00010b.r2.5AG0853070.1.CDS"/>
    </source>
</evidence>
<dbReference type="EnsemblPlants" id="AVESA.00010b.r2.5AG0853070.1">
    <property type="protein sequence ID" value="AVESA.00010b.r2.5AG0853070.1.CDS"/>
    <property type="gene ID" value="AVESA.00010b.r2.5AG0853070"/>
</dbReference>
<evidence type="ECO:0000313" key="2">
    <source>
        <dbReference type="Proteomes" id="UP001732700"/>
    </source>
</evidence>
<proteinExistence type="predicted"/>
<organism evidence="1 2">
    <name type="scientific">Avena sativa</name>
    <name type="common">Oat</name>
    <dbReference type="NCBI Taxonomy" id="4498"/>
    <lineage>
        <taxon>Eukaryota</taxon>
        <taxon>Viridiplantae</taxon>
        <taxon>Streptophyta</taxon>
        <taxon>Embryophyta</taxon>
        <taxon>Tracheophyta</taxon>
        <taxon>Spermatophyta</taxon>
        <taxon>Magnoliopsida</taxon>
        <taxon>Liliopsida</taxon>
        <taxon>Poales</taxon>
        <taxon>Poaceae</taxon>
        <taxon>BOP clade</taxon>
        <taxon>Pooideae</taxon>
        <taxon>Poodae</taxon>
        <taxon>Poeae</taxon>
        <taxon>Poeae Chloroplast Group 1 (Aveneae type)</taxon>
        <taxon>Aveninae</taxon>
        <taxon>Avena</taxon>
    </lineage>
</organism>
<dbReference type="Proteomes" id="UP001732700">
    <property type="component" value="Chromosome 5A"/>
</dbReference>
<reference evidence="1" key="2">
    <citation type="submission" date="2025-09" db="UniProtKB">
        <authorList>
            <consortium name="EnsemblPlants"/>
        </authorList>
    </citation>
    <scope>IDENTIFICATION</scope>
</reference>
<accession>A0ACD5XU94</accession>
<sequence length="1066" mass="118470">MAAPAALVAEKAAATAFANVVMGRLSRELEKKYQMWKNIERESKSLKSALVLLASAVDDQEKVARRTAVARVYCDEIRELTHDIEDCIERFLQRVTCKTGVSRARRSAHAVTTFRTRLRFAAQIKEFRNRVSEARERVLNAAVADGAQPSKEALQLQGVEYVQNFTPVGITEATQEVLALLDVEPYEDEAAEVESTPLRVVALLGFGGSGKTTLARAVHDRVWDKGKIPCAWFSGHSLDVDANGILEHVQDELRLRGGCAATSRAGCRDDKENRFLLVIDDIEEKHLMHYWDTLRNAFRDNGRIIVTTTNRSIANKCCNHLREEDKHTFGRVYTVRSLGEQDSRQIALLGLSPPRELVEGAKELLKKCGGLPLALSSVARQLSSEDEPTGRFCKRLGENLGMYLESQVGEPNFARLRCVLRENYTSLSDYNARNCMLYLGIFPMDHPFKKNVMIRRWLAEGYARLDQCKDKSVAEENFRSFMKRSIILPVSPVSNAVGKTCTTLSIMHVFLLHKSMHKKFIMPFGAEHKKVRHFFIHGENSAYSAGTMMIPLVDLSRVRSLTVLGNAGDAISNFNKYEITRVLDLEGCTDVNNGHLKHICKLWNLRYLSLGPNVTSITREISQLKLLETLDVSKTRVTLLPVEAIGLPCLIHLIGKFKVEDPIITQRLPEQCMLETVSGFVADKGRGFLQLMDRMKKLNKVKISCASGQTGKDLADMNKHLCKAIREYIEPHMCNGDVRSLSLDFQGFPQGSESVLDKLCEHHSNRNGHQYHLSSLKLQGNSNPATLPEFLALFQNLTKLSLSTTMSLTRHLLSVISDMALLCSLEMIANSIDGLVIHGGNFMSLRRLCLVLKAVGPSVLTVQDGGGPEITALQLICKDLVGISGVEIKHLRKLKEIGLHFEVVEDTRQMWEAEAMKHHNRPNVLLIPGDFEEASSSQEATANTIPSEELAHEDHHTRQQEAGAVEKEPANEAHIPGKLAAVEKESRHEDHIGQEPAAVEEVGSTLCIQAEPEGNDTAPLKSGFVHHFPTSIEFHVNGAQEAGRRSGGDKEALVLGAGQLGKVALR</sequence>
<name>A0ACD5XU94_AVESA</name>
<protein>
    <submittedName>
        <fullName evidence="1">Uncharacterized protein</fullName>
    </submittedName>
</protein>